<keyword evidence="1" id="KW-0812">Transmembrane</keyword>
<name>A0A0K9YV75_9BACL</name>
<dbReference type="Proteomes" id="UP000319578">
    <property type="component" value="Unassembled WGS sequence"/>
</dbReference>
<keyword evidence="1" id="KW-1133">Transmembrane helix</keyword>
<gene>
    <name evidence="3" type="ORF">ADS79_11895</name>
    <name evidence="2" type="ORF">BRE01_41330</name>
</gene>
<evidence type="ECO:0000313" key="3">
    <source>
        <dbReference type="EMBL" id="KNB72557.1"/>
    </source>
</evidence>
<dbReference type="RefSeq" id="WP_049738609.1">
    <property type="nucleotide sequence ID" value="NZ_BJON01000015.1"/>
</dbReference>
<feature type="transmembrane region" description="Helical" evidence="1">
    <location>
        <begin position="129"/>
        <end position="148"/>
    </location>
</feature>
<dbReference type="PATRIC" id="fig|54915.3.peg.1346"/>
<evidence type="ECO:0000256" key="1">
    <source>
        <dbReference type="SAM" id="Phobius"/>
    </source>
</evidence>
<dbReference type="EMBL" id="BJON01000015">
    <property type="protein sequence ID" value="GED70431.1"/>
    <property type="molecule type" value="Genomic_DNA"/>
</dbReference>
<dbReference type="Pfam" id="PF11391">
    <property type="entry name" value="DUF2798"/>
    <property type="match status" value="2"/>
</dbReference>
<evidence type="ECO:0000313" key="5">
    <source>
        <dbReference type="Proteomes" id="UP000319578"/>
    </source>
</evidence>
<proteinExistence type="predicted"/>
<dbReference type="InterPro" id="IPR021529">
    <property type="entry name" value="DUF2798"/>
</dbReference>
<keyword evidence="1" id="KW-0472">Membrane</keyword>
<feature type="transmembrane region" description="Helical" evidence="1">
    <location>
        <begin position="41"/>
        <end position="60"/>
    </location>
</feature>
<reference evidence="4" key="1">
    <citation type="submission" date="2015-07" db="EMBL/GenBank/DDBJ databases">
        <title>Genome sequencing project for genomic taxonomy and phylogenomics of Bacillus-like bacteria.</title>
        <authorList>
            <person name="Liu B."/>
            <person name="Wang J."/>
            <person name="Zhu Y."/>
            <person name="Liu G."/>
            <person name="Chen Q."/>
            <person name="Chen Z."/>
            <person name="Lan J."/>
            <person name="Che J."/>
            <person name="Ge C."/>
            <person name="Shi H."/>
            <person name="Pan Z."/>
            <person name="Liu X."/>
        </authorList>
    </citation>
    <scope>NUCLEOTIDE SEQUENCE [LARGE SCALE GENOMIC DNA]</scope>
    <source>
        <strain evidence="4">DSM 9887</strain>
    </source>
</reference>
<dbReference type="STRING" id="54915.ADS79_11895"/>
<feature type="transmembrane region" description="Helical" evidence="1">
    <location>
        <begin position="9"/>
        <end position="29"/>
    </location>
</feature>
<feature type="transmembrane region" description="Helical" evidence="1">
    <location>
        <begin position="81"/>
        <end position="109"/>
    </location>
</feature>
<reference evidence="2 5" key="3">
    <citation type="submission" date="2019-06" db="EMBL/GenBank/DDBJ databases">
        <title>Whole genome shotgun sequence of Brevibacillus reuszeri NBRC 15719.</title>
        <authorList>
            <person name="Hosoyama A."/>
            <person name="Uohara A."/>
            <person name="Ohji S."/>
            <person name="Ichikawa N."/>
        </authorList>
    </citation>
    <scope>NUCLEOTIDE SEQUENCE [LARGE SCALE GENOMIC DNA]</scope>
    <source>
        <strain evidence="2 5">NBRC 15719</strain>
    </source>
</reference>
<evidence type="ECO:0000313" key="4">
    <source>
        <dbReference type="Proteomes" id="UP000036834"/>
    </source>
</evidence>
<evidence type="ECO:0000313" key="2">
    <source>
        <dbReference type="EMBL" id="GED70431.1"/>
    </source>
</evidence>
<organism evidence="3 4">
    <name type="scientific">Brevibacillus reuszeri</name>
    <dbReference type="NCBI Taxonomy" id="54915"/>
    <lineage>
        <taxon>Bacteria</taxon>
        <taxon>Bacillati</taxon>
        <taxon>Bacillota</taxon>
        <taxon>Bacilli</taxon>
        <taxon>Bacillales</taxon>
        <taxon>Paenibacillaceae</taxon>
        <taxon>Brevibacillus</taxon>
    </lineage>
</organism>
<reference evidence="3" key="2">
    <citation type="submission" date="2015-07" db="EMBL/GenBank/DDBJ databases">
        <title>MeaNS - Measles Nucleotide Surveillance Program.</title>
        <authorList>
            <person name="Tran T."/>
            <person name="Druce J."/>
        </authorList>
    </citation>
    <scope>NUCLEOTIDE SEQUENCE</scope>
    <source>
        <strain evidence="3">DSM 9887</strain>
    </source>
</reference>
<dbReference type="EMBL" id="LGIQ01000007">
    <property type="protein sequence ID" value="KNB72557.1"/>
    <property type="molecule type" value="Genomic_DNA"/>
</dbReference>
<comment type="caution">
    <text evidence="3">The sequence shown here is derived from an EMBL/GenBank/DDBJ whole genome shotgun (WGS) entry which is preliminary data.</text>
</comment>
<dbReference type="AlphaFoldDB" id="A0A0K9YV75"/>
<dbReference type="Proteomes" id="UP000036834">
    <property type="component" value="Unassembled WGS sequence"/>
</dbReference>
<accession>A0A0K9YV75</accession>
<keyword evidence="5" id="KW-1185">Reference proteome</keyword>
<dbReference type="OrthoDB" id="7062363at2"/>
<sequence length="162" mass="18329">MPTTKKESFYFGLMMCFGMALFMTSYNLWTNGLLGTISLEGLLIQFILVYIIAFVLESFLVGPIAKKLAFALPFDKSKKVLVILSMAFFMVSGMVLCMSLYGLGTAYYFHSIDGQAILASYFTFVGKNFIVAFPLQLFIVGPIVRYLFTRFVKEKRSAESFR</sequence>
<protein>
    <submittedName>
        <fullName evidence="3">Membrane protein</fullName>
    </submittedName>
</protein>